<dbReference type="PANTHER" id="PTHR33709">
    <property type="entry name" value="OSJNBA0035M09.9 PROTEIN"/>
    <property type="match status" value="1"/>
</dbReference>
<dbReference type="AlphaFoldDB" id="A0A9Q0FT67"/>
<comment type="caution">
    <text evidence="2">The sequence shown here is derived from an EMBL/GenBank/DDBJ whole genome shotgun (WGS) entry which is preliminary data.</text>
</comment>
<keyword evidence="3" id="KW-1185">Reference proteome</keyword>
<protein>
    <submittedName>
        <fullName evidence="2">Uncharacterized protein</fullName>
    </submittedName>
</protein>
<name>A0A9Q0FT67_9ROSI</name>
<gene>
    <name evidence="2" type="ORF">Tsubulata_037423</name>
</gene>
<proteinExistence type="predicted"/>
<dbReference type="EMBL" id="JAKUCV010004211">
    <property type="protein sequence ID" value="KAJ4836165.1"/>
    <property type="molecule type" value="Genomic_DNA"/>
</dbReference>
<feature type="region of interest" description="Disordered" evidence="1">
    <location>
        <begin position="62"/>
        <end position="120"/>
    </location>
</feature>
<reference evidence="2" key="1">
    <citation type="submission" date="2022-02" db="EMBL/GenBank/DDBJ databases">
        <authorList>
            <person name="Henning P.M."/>
            <person name="McCubbin A.G."/>
            <person name="Shore J.S."/>
        </authorList>
    </citation>
    <scope>NUCLEOTIDE SEQUENCE</scope>
    <source>
        <strain evidence="2">F60SS</strain>
        <tissue evidence="2">Leaves</tissue>
    </source>
</reference>
<dbReference type="PANTHER" id="PTHR33709:SF20">
    <property type="entry name" value="OS04G0541900 PROTEIN"/>
    <property type="match status" value="1"/>
</dbReference>
<evidence type="ECO:0000256" key="1">
    <source>
        <dbReference type="SAM" id="MobiDB-lite"/>
    </source>
</evidence>
<evidence type="ECO:0000313" key="3">
    <source>
        <dbReference type="Proteomes" id="UP001141552"/>
    </source>
</evidence>
<organism evidence="2 3">
    <name type="scientific">Turnera subulata</name>
    <dbReference type="NCBI Taxonomy" id="218843"/>
    <lineage>
        <taxon>Eukaryota</taxon>
        <taxon>Viridiplantae</taxon>
        <taxon>Streptophyta</taxon>
        <taxon>Embryophyta</taxon>
        <taxon>Tracheophyta</taxon>
        <taxon>Spermatophyta</taxon>
        <taxon>Magnoliopsida</taxon>
        <taxon>eudicotyledons</taxon>
        <taxon>Gunneridae</taxon>
        <taxon>Pentapetalae</taxon>
        <taxon>rosids</taxon>
        <taxon>fabids</taxon>
        <taxon>Malpighiales</taxon>
        <taxon>Passifloraceae</taxon>
        <taxon>Turnera</taxon>
    </lineage>
</organism>
<accession>A0A9Q0FT67</accession>
<evidence type="ECO:0000313" key="2">
    <source>
        <dbReference type="EMBL" id="KAJ4836165.1"/>
    </source>
</evidence>
<dbReference type="InterPro" id="IPR040339">
    <property type="entry name" value="At1g16860-like"/>
</dbReference>
<dbReference type="OrthoDB" id="1875545at2759"/>
<feature type="region of interest" description="Disordered" evidence="1">
    <location>
        <begin position="1"/>
        <end position="37"/>
    </location>
</feature>
<dbReference type="Proteomes" id="UP001141552">
    <property type="component" value="Unassembled WGS sequence"/>
</dbReference>
<sequence length="263" mass="29208">MAARRLFAATGKTGTEKTKREGAALPGTAADRSGGGEIEAPLHGDVALIWGRGLRLFCSSRGGRRRRGEDRQQGKQRSSSVCSGGSSMVRGRAGVREKGINRGERERIQRMEGKGQERKEDRTFSTDFYIIDQKSGMRAMVKAGSGCKVVPLIVESKLVTTTRQCSNFSPHLRKWLQERHLPAEARLLRLEEGYVQEGGLVTVVGMLHRHNDLLMIVHPQELLSTGCLWHKFSLPVDIDELIIGVPETAVPNINPVYRQQLEQ</sequence>
<feature type="compositionally biased region" description="Low complexity" evidence="1">
    <location>
        <begin position="75"/>
        <end position="92"/>
    </location>
</feature>
<feature type="compositionally biased region" description="Basic and acidic residues" evidence="1">
    <location>
        <begin position="94"/>
        <end position="120"/>
    </location>
</feature>
<reference evidence="2" key="2">
    <citation type="journal article" date="2023" name="Plants (Basel)">
        <title>Annotation of the Turnera subulata (Passifloraceae) Draft Genome Reveals the S-Locus Evolved after the Divergence of Turneroideae from Passifloroideae in a Stepwise Manner.</title>
        <authorList>
            <person name="Henning P.M."/>
            <person name="Roalson E.H."/>
            <person name="Mir W."/>
            <person name="McCubbin A.G."/>
            <person name="Shore J.S."/>
        </authorList>
    </citation>
    <scope>NUCLEOTIDE SEQUENCE</scope>
    <source>
        <strain evidence="2">F60SS</strain>
    </source>
</reference>